<dbReference type="InterPro" id="IPR045330">
    <property type="entry name" value="TRM3/TARBP1"/>
</dbReference>
<evidence type="ECO:0000259" key="3">
    <source>
        <dbReference type="Pfam" id="PF00588"/>
    </source>
</evidence>
<keyword evidence="5" id="KW-1185">Reference proteome</keyword>
<evidence type="ECO:0000256" key="2">
    <source>
        <dbReference type="ARBA" id="ARBA00022679"/>
    </source>
</evidence>
<evidence type="ECO:0000313" key="4">
    <source>
        <dbReference type="EMBL" id="ODQ80691.1"/>
    </source>
</evidence>
<dbReference type="PANTHER" id="PTHR12029:SF11">
    <property type="entry name" value="METHYLTRANSFERASE TARBP1-RELATED"/>
    <property type="match status" value="1"/>
</dbReference>
<proteinExistence type="predicted"/>
<dbReference type="InterPro" id="IPR029026">
    <property type="entry name" value="tRNA_m1G_MTases_N"/>
</dbReference>
<dbReference type="Pfam" id="PF00588">
    <property type="entry name" value="SpoU_methylase"/>
    <property type="match status" value="1"/>
</dbReference>
<sequence>MSNSISAIAQHLGHAGRKQVAQSLADTNQLATLCDMIDSLEADIVAGVYPAVYRFCLAQVTSKNDVASILRACTKIPRLSQDMLTHIVDGVLVKYIQESFSSKFLSNFATISQKYAITGDFEGGEVSDEHVLSYLHFLEKLFMNNTDLQADSRLDKLLCFYMCVADSTISTTASQILRWRIAQIMVAGNEEFIWDVVFALRDSDLKYHQHHSYVLWLRYLSLSAGDLINNTFFQNLLTQESYWARIQAGLIASHHEHRKFALSILQLSVKAINTDIANDLLVWKVLDEPACERKLTQWSRYTTLYEVMAIDTSLHQSQAAQSEIIEIISSQDSEISSSWGVVLLSTAFKATMESVRKFGLSVLLTIPKHNLGFLGKNQCETNLRLLREVFLPYMMLAHHFKVTTTQDTLECEYGVLFAEFIENLVVHLTDEQDISRILDILLEVLAGAREAYDPTRAYMTQGIVQSLHALNRPILTASHLERCLKLYEVSAESQVIESMLQITTLETLFYQKDSSLLRFWEIVTKFVQFNNAKSLANGYSLIHANKERLVSCLVSTFTAEDFNRALAHATTLEVEGTVLFVTFATYLGYPLDYAAMKTWNTYELVVSELMVSSCDEAVITPFLEDYANYVLQPLLRNEFLGSAEKTLSVYTRLANVQDRLKVLRSYLTTAGLQAVWNSLLSDLKNKSSPDEASLRLVDAKLQFFAACTQYFDHTLVSFITMDVLVAFNELQVPVLLNCGGINYKKDFYKVKDSFLSGYYRLLLANITSETPPKLILDILEHNLNKVNDYQSNLMICSLVEKLSRSNIYTATEASRTIILMSGMWDNLLVERLVLTQKDLHLLFIKTVFSVKNMHFASRNPEIATTLLNISQTLIEKSYARRSLLPTLTKQLLHYLLSNPVEFDGSEWIGYVIVDSYILQQLSLNVFKLEIVIGDAYDVLVKPKTRLYESMYGDEEIATRINILAMLSSLEQGSRMSLQIYHYIFSGLFDMIAPVKRTDGGEEIKRIQLYSILLLVLRNIEDAGLVNATKFLDALQKEPSPLARIYLEWIIASQFLKTDEVCGYSKEAQKILHNLSNDSITPQPTLIISYERILFMMGQQLSLDQETAFMSEFLHRVVLPLCSTNKALIRHFSLSLMCSIHPEITSKGLKIDDHLLTIVHSLYDSTIHSEAFGQFRSGDALLWNIKDDLSLVGLAGGVLLRVSDRDVDSIGEAAFARYLKEERVRKSLKVSIGKDLSAHWVKVAKNALDPAATTKDGSRTEQSPMQTKSGAWNTIMNVDGVADGQRVSSSIKRSDLIVVASLVDKPPNLGGICRLSDVLGAGLLTLDDYKVTKHPQFKNVAVTADQWMPMTEVKAKDIISFMKTKKKEGYTLIGLEQTDKSVQLNSDLKFPQKSLILLGREREGIPGDCLAELDFCVEIKQVGVIRSMNIQTATAVIVHAYTSQHC</sequence>
<dbReference type="CDD" id="cd18091">
    <property type="entry name" value="SpoU-like_TRM3-like"/>
    <property type="match status" value="1"/>
</dbReference>
<keyword evidence="2" id="KW-0808">Transferase</keyword>
<dbReference type="InterPro" id="IPR001537">
    <property type="entry name" value="SpoU_MeTrfase"/>
</dbReference>
<dbReference type="InterPro" id="IPR044748">
    <property type="entry name" value="Trm3/TARBP1_C"/>
</dbReference>
<evidence type="ECO:0000256" key="1">
    <source>
        <dbReference type="ARBA" id="ARBA00022603"/>
    </source>
</evidence>
<dbReference type="STRING" id="984486.A0A1E3QSM7"/>
<dbReference type="Gene3D" id="3.40.1280.10">
    <property type="match status" value="1"/>
</dbReference>
<dbReference type="OrthoDB" id="241340at2759"/>
<protein>
    <recommendedName>
        <fullName evidence="3">tRNA/rRNA methyltransferase SpoU type domain-containing protein</fullName>
    </recommendedName>
</protein>
<dbReference type="GO" id="GO:0016423">
    <property type="term" value="F:tRNA (guanine) methyltransferase activity"/>
    <property type="evidence" value="ECO:0007669"/>
    <property type="project" value="InterPro"/>
</dbReference>
<organism evidence="4 5">
    <name type="scientific">Babjeviella inositovora NRRL Y-12698</name>
    <dbReference type="NCBI Taxonomy" id="984486"/>
    <lineage>
        <taxon>Eukaryota</taxon>
        <taxon>Fungi</taxon>
        <taxon>Dikarya</taxon>
        <taxon>Ascomycota</taxon>
        <taxon>Saccharomycotina</taxon>
        <taxon>Pichiomycetes</taxon>
        <taxon>Serinales incertae sedis</taxon>
        <taxon>Babjeviella</taxon>
    </lineage>
</organism>
<dbReference type="InterPro" id="IPR029028">
    <property type="entry name" value="Alpha/beta_knot_MTases"/>
</dbReference>
<dbReference type="GO" id="GO:0030488">
    <property type="term" value="P:tRNA methylation"/>
    <property type="evidence" value="ECO:0007669"/>
    <property type="project" value="InterPro"/>
</dbReference>
<accession>A0A1E3QSM7</accession>
<keyword evidence="1" id="KW-0489">Methyltransferase</keyword>
<dbReference type="RefSeq" id="XP_018986019.1">
    <property type="nucleotide sequence ID" value="XM_019128541.1"/>
</dbReference>
<dbReference type="EMBL" id="KV454429">
    <property type="protein sequence ID" value="ODQ80691.1"/>
    <property type="molecule type" value="Genomic_DNA"/>
</dbReference>
<dbReference type="FunFam" id="3.40.1280.10:FF:000022">
    <property type="entry name" value="Trm3p"/>
    <property type="match status" value="1"/>
</dbReference>
<reference evidence="5" key="1">
    <citation type="submission" date="2016-05" db="EMBL/GenBank/DDBJ databases">
        <title>Comparative genomics of biotechnologically important yeasts.</title>
        <authorList>
            <consortium name="DOE Joint Genome Institute"/>
            <person name="Riley R."/>
            <person name="Haridas S."/>
            <person name="Wolfe K.H."/>
            <person name="Lopes M.R."/>
            <person name="Hittinger C.T."/>
            <person name="Goker M."/>
            <person name="Salamov A."/>
            <person name="Wisecaver J."/>
            <person name="Long T.M."/>
            <person name="Aerts A.L."/>
            <person name="Barry K."/>
            <person name="Choi C."/>
            <person name="Clum A."/>
            <person name="Coughlan A.Y."/>
            <person name="Deshpande S."/>
            <person name="Douglass A.P."/>
            <person name="Hanson S.J."/>
            <person name="Klenk H.-P."/>
            <person name="Labutti K."/>
            <person name="Lapidus A."/>
            <person name="Lindquist E."/>
            <person name="Lipzen A."/>
            <person name="Meier-Kolthoff J.P."/>
            <person name="Ohm R.A."/>
            <person name="Otillar R.P."/>
            <person name="Pangilinan J."/>
            <person name="Peng Y."/>
            <person name="Rokas A."/>
            <person name="Rosa C.A."/>
            <person name="Scheuner C."/>
            <person name="Sibirny A.A."/>
            <person name="Slot J.C."/>
            <person name="Stielow J.B."/>
            <person name="Sun H."/>
            <person name="Kurtzman C.P."/>
            <person name="Blackwell M."/>
            <person name="Grigoriev I.V."/>
            <person name="Jeffries T.W."/>
        </authorList>
    </citation>
    <scope>NUCLEOTIDE SEQUENCE [LARGE SCALE GENOMIC DNA]</scope>
    <source>
        <strain evidence="5">NRRL Y-12698</strain>
    </source>
</reference>
<gene>
    <name evidence="4" type="ORF">BABINDRAFT_160926</name>
</gene>
<feature type="domain" description="tRNA/rRNA methyltransferase SpoU type" evidence="3">
    <location>
        <begin position="1295"/>
        <end position="1437"/>
    </location>
</feature>
<name>A0A1E3QSM7_9ASCO</name>
<dbReference type="SUPFAM" id="SSF75217">
    <property type="entry name" value="alpha/beta knot"/>
    <property type="match status" value="1"/>
</dbReference>
<dbReference type="GeneID" id="30146394"/>
<dbReference type="PANTHER" id="PTHR12029">
    <property type="entry name" value="RNA METHYLTRANSFERASE"/>
    <property type="match status" value="1"/>
</dbReference>
<evidence type="ECO:0000313" key="5">
    <source>
        <dbReference type="Proteomes" id="UP000094336"/>
    </source>
</evidence>
<dbReference type="GO" id="GO:0003723">
    <property type="term" value="F:RNA binding"/>
    <property type="evidence" value="ECO:0007669"/>
    <property type="project" value="InterPro"/>
</dbReference>
<dbReference type="Proteomes" id="UP000094336">
    <property type="component" value="Unassembled WGS sequence"/>
</dbReference>